<protein>
    <recommendedName>
        <fullName evidence="2">Chromo domain-containing protein</fullName>
    </recommendedName>
</protein>
<feature type="region of interest" description="Disordered" evidence="1">
    <location>
        <begin position="413"/>
        <end position="486"/>
    </location>
</feature>
<feature type="compositionally biased region" description="Polar residues" evidence="1">
    <location>
        <begin position="300"/>
        <end position="317"/>
    </location>
</feature>
<feature type="compositionally biased region" description="Basic and acidic residues" evidence="1">
    <location>
        <begin position="284"/>
        <end position="298"/>
    </location>
</feature>
<feature type="compositionally biased region" description="Polar residues" evidence="1">
    <location>
        <begin position="418"/>
        <end position="434"/>
    </location>
</feature>
<feature type="compositionally biased region" description="Low complexity" evidence="1">
    <location>
        <begin position="769"/>
        <end position="800"/>
    </location>
</feature>
<feature type="region of interest" description="Disordered" evidence="1">
    <location>
        <begin position="84"/>
        <end position="326"/>
    </location>
</feature>
<feature type="region of interest" description="Disordered" evidence="1">
    <location>
        <begin position="887"/>
        <end position="909"/>
    </location>
</feature>
<feature type="region of interest" description="Disordered" evidence="1">
    <location>
        <begin position="848"/>
        <end position="867"/>
    </location>
</feature>
<evidence type="ECO:0000313" key="4">
    <source>
        <dbReference type="Proteomes" id="UP000821837"/>
    </source>
</evidence>
<evidence type="ECO:0000256" key="1">
    <source>
        <dbReference type="SAM" id="MobiDB-lite"/>
    </source>
</evidence>
<feature type="compositionally biased region" description="Polar residues" evidence="1">
    <location>
        <begin position="887"/>
        <end position="908"/>
    </location>
</feature>
<dbReference type="InterPro" id="IPR000953">
    <property type="entry name" value="Chromo/chromo_shadow_dom"/>
</dbReference>
<dbReference type="GO" id="GO:0035102">
    <property type="term" value="C:PRC1 complex"/>
    <property type="evidence" value="ECO:0007669"/>
    <property type="project" value="InterPro"/>
</dbReference>
<dbReference type="PROSITE" id="PS50013">
    <property type="entry name" value="CHROMO_2"/>
    <property type="match status" value="1"/>
</dbReference>
<dbReference type="PANTHER" id="PTHR46860:SF1">
    <property type="entry name" value="CHROMOBOX PROTEIN HOMOLOG 2"/>
    <property type="match status" value="1"/>
</dbReference>
<evidence type="ECO:0000313" key="3">
    <source>
        <dbReference type="EMBL" id="KAH7942908.1"/>
    </source>
</evidence>
<dbReference type="InterPro" id="IPR033773">
    <property type="entry name" value="CBX7_C"/>
</dbReference>
<dbReference type="EMBL" id="JABSTV010001253">
    <property type="protein sequence ID" value="KAH7942908.1"/>
    <property type="molecule type" value="Genomic_DNA"/>
</dbReference>
<feature type="compositionally biased region" description="Low complexity" evidence="1">
    <location>
        <begin position="856"/>
        <end position="865"/>
    </location>
</feature>
<dbReference type="GO" id="GO:0000792">
    <property type="term" value="C:heterochromatin"/>
    <property type="evidence" value="ECO:0007669"/>
    <property type="project" value="TreeGrafter"/>
</dbReference>
<name>A0A9D4SRS8_RHISA</name>
<dbReference type="Gene3D" id="2.40.50.40">
    <property type="match status" value="1"/>
</dbReference>
<dbReference type="SUPFAM" id="SSF54160">
    <property type="entry name" value="Chromo domain-like"/>
    <property type="match status" value="1"/>
</dbReference>
<feature type="region of interest" description="Disordered" evidence="1">
    <location>
        <begin position="763"/>
        <end position="802"/>
    </location>
</feature>
<proteinExistence type="predicted"/>
<feature type="region of interest" description="Disordered" evidence="1">
    <location>
        <begin position="982"/>
        <end position="1004"/>
    </location>
</feature>
<gene>
    <name evidence="3" type="ORF">HPB52_002270</name>
</gene>
<accession>A0A9D4SRS8</accession>
<reference evidence="3" key="2">
    <citation type="submission" date="2021-09" db="EMBL/GenBank/DDBJ databases">
        <authorList>
            <person name="Jia N."/>
            <person name="Wang J."/>
            <person name="Shi W."/>
            <person name="Du L."/>
            <person name="Sun Y."/>
            <person name="Zhan W."/>
            <person name="Jiang J."/>
            <person name="Wang Q."/>
            <person name="Zhang B."/>
            <person name="Ji P."/>
            <person name="Sakyi L.B."/>
            <person name="Cui X."/>
            <person name="Yuan T."/>
            <person name="Jiang B."/>
            <person name="Yang W."/>
            <person name="Lam T.T.-Y."/>
            <person name="Chang Q."/>
            <person name="Ding S."/>
            <person name="Wang X."/>
            <person name="Zhu J."/>
            <person name="Ruan X."/>
            <person name="Zhao L."/>
            <person name="Wei J."/>
            <person name="Que T."/>
            <person name="Du C."/>
            <person name="Cheng J."/>
            <person name="Dai P."/>
            <person name="Han X."/>
            <person name="Huang E."/>
            <person name="Gao Y."/>
            <person name="Liu J."/>
            <person name="Shao H."/>
            <person name="Ye R."/>
            <person name="Li L."/>
            <person name="Wei W."/>
            <person name="Wang X."/>
            <person name="Wang C."/>
            <person name="Huo Q."/>
            <person name="Li W."/>
            <person name="Guo W."/>
            <person name="Chen H."/>
            <person name="Chen S."/>
            <person name="Zhou L."/>
            <person name="Zhou L."/>
            <person name="Ni X."/>
            <person name="Tian J."/>
            <person name="Zhou Y."/>
            <person name="Sheng Y."/>
            <person name="Liu T."/>
            <person name="Pan Y."/>
            <person name="Xia L."/>
            <person name="Li J."/>
            <person name="Zhao F."/>
            <person name="Cao W."/>
        </authorList>
    </citation>
    <scope>NUCLEOTIDE SEQUENCE</scope>
    <source>
        <strain evidence="3">Rsan-2018</strain>
        <tissue evidence="3">Larvae</tissue>
    </source>
</reference>
<feature type="compositionally biased region" description="Polar residues" evidence="1">
    <location>
        <begin position="137"/>
        <end position="146"/>
    </location>
</feature>
<sequence>MALTLHSVTSDVAKASAVPAGMREAIHKASRERRSGQRRTPLSERLSEVMELSSVGERVFAAECIQKKRIRKGRVEYYVKWRGWSHNQRDSGPGKRGQKSKKERSHSSSEPQQDFRHDSNKAKSEDDTSNDAPATPHGNSSSTETNPAVSPPHSPPPVLSPSATEEKDSSTATAASRLSASTLQSATPPQQQQPQTPHPAAVTPKPQPAEAKELSGKAKPAIAVASPPKTLQSAKSPKEEEEKAKLVTAAPSQPPSEKSCEPTTSVSKPSPAEACLSSPPVLEASKKPDTATKRKLDVKPTSSSPQIQVASVSQQPPSKMPRLSRPMDVPTINAAAKPPPVSTAAASLVNGSSPVRVPVRPPVAFKPITPRLGMTHVHHTHPPASHLAVPPVAARLGTGQLGPAAVARISRPPHLALPTSSPSLHQAASNSANSVGPVPHPTAVPISSPVPATGVVAPQQPVPSATPVLNGRDGAPPQPGSDRENVCKPAVSAVSQGKPMHSHNGQAASPPMLLPPKEASAEPAVAEPEYSQLAIIPDFWQKQSPVVDQVLITDVTANLVTVTVRECRTQAGFFRDRSNEQAPKDIKSSRAFLRPDFAMASWWLLVLLSSQVILQQSPVDATFDIGLRWLRGESTLFTEFWNATTTGVTTATVVPRTTPLDVISTEEALGGRSTAIPTVDVVTTAPASTTTVATAATTLTTEQTTLTTETDASTTATTEVSVPGATPVSLDDLALQIGNVPDPVLHMVENRDGSHSFVVISGRDESSVTTTEATAAPGTTTLATEATTTPPPHTTLSGTTVPAAPNTTSPYLILLQYLRPFIFGRFGDASTTSSTEVTAVVTPAIPTHVPNSNPATTLPTTLPTPTKVPDLSTYPAEFRVTALSGSFTTQDPLSNATSTQTLPTNGEPSTRAAAFDATATQTPTPPNSYVSTTVDPGTSLAHTIASVAVSSDAAKAQTSLFSTTPVTSEPTTSVTTVTSQVTTDTEAPSTRSFSTPVTGTTVTSNVPAALDGATTEDPTATQTSAPGQLGSLVSRLIDEAVTDPTIGDLRRVTFAPWPPTAAPKTSGGDGGADEPKYRYFYDPTQVMQVL</sequence>
<feature type="compositionally biased region" description="Pro residues" evidence="1">
    <location>
        <begin position="149"/>
        <end position="159"/>
    </location>
</feature>
<dbReference type="VEuPathDB" id="VectorBase:RSAN_050839"/>
<reference evidence="3" key="1">
    <citation type="journal article" date="2020" name="Cell">
        <title>Large-Scale Comparative Analyses of Tick Genomes Elucidate Their Genetic Diversity and Vector Capacities.</title>
        <authorList>
            <consortium name="Tick Genome and Microbiome Consortium (TIGMIC)"/>
            <person name="Jia N."/>
            <person name="Wang J."/>
            <person name="Shi W."/>
            <person name="Du L."/>
            <person name="Sun Y."/>
            <person name="Zhan W."/>
            <person name="Jiang J.F."/>
            <person name="Wang Q."/>
            <person name="Zhang B."/>
            <person name="Ji P."/>
            <person name="Bell-Sakyi L."/>
            <person name="Cui X.M."/>
            <person name="Yuan T.T."/>
            <person name="Jiang B.G."/>
            <person name="Yang W.F."/>
            <person name="Lam T.T."/>
            <person name="Chang Q.C."/>
            <person name="Ding S.J."/>
            <person name="Wang X.J."/>
            <person name="Zhu J.G."/>
            <person name="Ruan X.D."/>
            <person name="Zhao L."/>
            <person name="Wei J.T."/>
            <person name="Ye R.Z."/>
            <person name="Que T.C."/>
            <person name="Du C.H."/>
            <person name="Zhou Y.H."/>
            <person name="Cheng J.X."/>
            <person name="Dai P.F."/>
            <person name="Guo W.B."/>
            <person name="Han X.H."/>
            <person name="Huang E.J."/>
            <person name="Li L.F."/>
            <person name="Wei W."/>
            <person name="Gao Y.C."/>
            <person name="Liu J.Z."/>
            <person name="Shao H.Z."/>
            <person name="Wang X."/>
            <person name="Wang C.C."/>
            <person name="Yang T.C."/>
            <person name="Huo Q.B."/>
            <person name="Li W."/>
            <person name="Chen H.Y."/>
            <person name="Chen S.E."/>
            <person name="Zhou L.G."/>
            <person name="Ni X.B."/>
            <person name="Tian J.H."/>
            <person name="Sheng Y."/>
            <person name="Liu T."/>
            <person name="Pan Y.S."/>
            <person name="Xia L.Y."/>
            <person name="Li J."/>
            <person name="Zhao F."/>
            <person name="Cao W.C."/>
        </authorList>
    </citation>
    <scope>NUCLEOTIDE SEQUENCE</scope>
    <source>
        <strain evidence="3">Rsan-2018</strain>
    </source>
</reference>
<dbReference type="InterPro" id="IPR042796">
    <property type="entry name" value="CBX2"/>
</dbReference>
<keyword evidence="4" id="KW-1185">Reference proteome</keyword>
<dbReference type="Proteomes" id="UP000821837">
    <property type="component" value="Unassembled WGS sequence"/>
</dbReference>
<comment type="caution">
    <text evidence="3">The sequence shown here is derived from an EMBL/GenBank/DDBJ whole genome shotgun (WGS) entry which is preliminary data.</text>
</comment>
<organism evidence="3 4">
    <name type="scientific">Rhipicephalus sanguineus</name>
    <name type="common">Brown dog tick</name>
    <name type="synonym">Ixodes sanguineus</name>
    <dbReference type="NCBI Taxonomy" id="34632"/>
    <lineage>
        <taxon>Eukaryota</taxon>
        <taxon>Metazoa</taxon>
        <taxon>Ecdysozoa</taxon>
        <taxon>Arthropoda</taxon>
        <taxon>Chelicerata</taxon>
        <taxon>Arachnida</taxon>
        <taxon>Acari</taxon>
        <taxon>Parasitiformes</taxon>
        <taxon>Ixodida</taxon>
        <taxon>Ixodoidea</taxon>
        <taxon>Ixodidae</taxon>
        <taxon>Rhipicephalinae</taxon>
        <taxon>Rhipicephalus</taxon>
        <taxon>Rhipicephalus</taxon>
    </lineage>
</organism>
<feature type="region of interest" description="Disordered" evidence="1">
    <location>
        <begin position="1055"/>
        <end position="1077"/>
    </location>
</feature>
<feature type="compositionally biased region" description="Basic and acidic residues" evidence="1">
    <location>
        <begin position="113"/>
        <end position="126"/>
    </location>
</feature>
<dbReference type="InterPro" id="IPR016197">
    <property type="entry name" value="Chromo-like_dom_sf"/>
</dbReference>
<feature type="compositionally biased region" description="Polar residues" evidence="1">
    <location>
        <begin position="987"/>
        <end position="1004"/>
    </location>
</feature>
<evidence type="ECO:0000259" key="2">
    <source>
        <dbReference type="PROSITE" id="PS50013"/>
    </source>
</evidence>
<dbReference type="AlphaFoldDB" id="A0A9D4SRS8"/>
<feature type="domain" description="Chromo" evidence="2">
    <location>
        <begin position="60"/>
        <end position="88"/>
    </location>
</feature>
<dbReference type="GO" id="GO:0000122">
    <property type="term" value="P:negative regulation of transcription by RNA polymerase II"/>
    <property type="evidence" value="ECO:0007669"/>
    <property type="project" value="TreeGrafter"/>
</dbReference>
<feature type="compositionally biased region" description="Low complexity" evidence="1">
    <location>
        <begin position="170"/>
        <end position="204"/>
    </location>
</feature>
<dbReference type="PANTHER" id="PTHR46860">
    <property type="entry name" value="CHROMOBOX PROTEIN HOMOLOG 2"/>
    <property type="match status" value="1"/>
</dbReference>
<dbReference type="Pfam" id="PF17218">
    <property type="entry name" value="CBX7_C"/>
    <property type="match status" value="1"/>
</dbReference>
<dbReference type="VEuPathDB" id="VectorBase:RSAN_050389"/>
<feature type="compositionally biased region" description="Basic and acidic residues" evidence="1">
    <location>
        <begin position="236"/>
        <end position="245"/>
    </location>
</feature>